<gene>
    <name evidence="2" type="ORF">WQQ_05600</name>
</gene>
<name>I8T9E7_9GAMM</name>
<dbReference type="OrthoDB" id="6078083at2"/>
<dbReference type="Proteomes" id="UP000003704">
    <property type="component" value="Unassembled WGS sequence"/>
</dbReference>
<dbReference type="EMBL" id="AKGD01000001">
    <property type="protein sequence ID" value="EIT70423.1"/>
    <property type="molecule type" value="Genomic_DNA"/>
</dbReference>
<dbReference type="STRING" id="1172194.WQQ_05600"/>
<organism evidence="2 3">
    <name type="scientific">Hydrocarboniphaga effusa AP103</name>
    <dbReference type="NCBI Taxonomy" id="1172194"/>
    <lineage>
        <taxon>Bacteria</taxon>
        <taxon>Pseudomonadati</taxon>
        <taxon>Pseudomonadota</taxon>
        <taxon>Gammaproteobacteria</taxon>
        <taxon>Nevskiales</taxon>
        <taxon>Nevskiaceae</taxon>
        <taxon>Hydrocarboniphaga</taxon>
    </lineage>
</organism>
<protein>
    <recommendedName>
        <fullName evidence="4">DUF4845 domain-containing protein</fullName>
    </recommendedName>
</protein>
<evidence type="ECO:0000313" key="2">
    <source>
        <dbReference type="EMBL" id="EIT70423.1"/>
    </source>
</evidence>
<proteinExistence type="predicted"/>
<evidence type="ECO:0000256" key="1">
    <source>
        <dbReference type="SAM" id="Phobius"/>
    </source>
</evidence>
<keyword evidence="1" id="KW-1133">Transmembrane helix</keyword>
<feature type="transmembrane region" description="Helical" evidence="1">
    <location>
        <begin position="12"/>
        <end position="37"/>
    </location>
</feature>
<dbReference type="Pfam" id="PF16137">
    <property type="entry name" value="DUF4845"/>
    <property type="match status" value="1"/>
</dbReference>
<keyword evidence="1" id="KW-0472">Membrane</keyword>
<dbReference type="AlphaFoldDB" id="I8T9E7"/>
<evidence type="ECO:0008006" key="4">
    <source>
        <dbReference type="Google" id="ProtNLM"/>
    </source>
</evidence>
<dbReference type="RefSeq" id="WP_007183516.1">
    <property type="nucleotide sequence ID" value="NZ_AKGD01000001.1"/>
</dbReference>
<evidence type="ECO:0000313" key="3">
    <source>
        <dbReference type="Proteomes" id="UP000003704"/>
    </source>
</evidence>
<comment type="caution">
    <text evidence="2">The sequence shown here is derived from an EMBL/GenBank/DDBJ whole genome shotgun (WGS) entry which is preliminary data.</text>
</comment>
<reference evidence="2 3" key="1">
    <citation type="journal article" date="2012" name="J. Bacteriol.">
        <title>Genome Sequence of n-Alkane-Degrading Hydrocarboniphaga effusa Strain AP103T (ATCC BAA-332T).</title>
        <authorList>
            <person name="Chang H.K."/>
            <person name="Zylstra G.J."/>
            <person name="Chae J.C."/>
        </authorList>
    </citation>
    <scope>NUCLEOTIDE SEQUENCE [LARGE SCALE GENOMIC DNA]</scope>
    <source>
        <strain evidence="2 3">AP103</strain>
    </source>
</reference>
<dbReference type="InterPro" id="IPR032314">
    <property type="entry name" value="DUF4845"/>
</dbReference>
<keyword evidence="1" id="KW-0812">Transmembrane</keyword>
<accession>I8T9E7</accession>
<sequence length="129" mass="14632">MRLPNTQRGLSGIGLLFVFGLIALVALIVIKCLPLYLNQMKVARVLHSVSEDPELSTADSMTIREHLQRRWMIENIDGLKPTDVKIRRNDQGRRMSYDYEARAHLFYNISVIVDFSDDLPLRSGTGSDG</sequence>
<keyword evidence="3" id="KW-1185">Reference proteome</keyword>